<dbReference type="Pfam" id="PF07261">
    <property type="entry name" value="DnaB_2"/>
    <property type="match status" value="1"/>
</dbReference>
<evidence type="ECO:0000313" key="5">
    <source>
        <dbReference type="EMBL" id="MDT6991258.1"/>
    </source>
</evidence>
<organism evidence="5 6">
    <name type="scientific">Lactiplantibacillus pentosus</name>
    <name type="common">Lactobacillus pentosus</name>
    <dbReference type="NCBI Taxonomy" id="1589"/>
    <lineage>
        <taxon>Bacteria</taxon>
        <taxon>Bacillati</taxon>
        <taxon>Bacillota</taxon>
        <taxon>Bacilli</taxon>
        <taxon>Lactobacillales</taxon>
        <taxon>Lactobacillaceae</taxon>
        <taxon>Lactiplantibacillus</taxon>
    </lineage>
</organism>
<comment type="caution">
    <text evidence="5">The sequence shown here is derived from an EMBL/GenBank/DDBJ whole genome shotgun (WGS) entry which is preliminary data.</text>
</comment>
<dbReference type="AlphaFoldDB" id="A0AAW8VWR7"/>
<sequence>MPNEEPLTPKSGLVVPQAPALSAAQQAVLAELYLPLIGPLAYSLYAALRSLQSSENELSNRRSHAELLGILNADLPTVLAARRKLEATGLLRSYYQQDELGTLYIYRLQAPQLALQFFADDLLSVLLLDTVGELRYQQLASDFATQPVDLTAAKDVTANILEVFHVDGHKVTTTPRPVQQVRAQLAANEPAEDQSPVLSDDDFDWQLLGQILKQNYVDLKQVASSRQLIVTESRVYGISEIEMAKLISEVASLTTGQFDENQLKLLIARRYERPTTPTRTTTNEATTDKSTKLTTTAANSSKATRQPASTAQLSKAEQQLVDVAKQAAPYDFLAAVKAEKHGFVTSGENRLVHDLISRGVLPNSVINIVIYYLLQNRELAALNRSLIETVANDWQQHGVNTPEAALAYLKQRQRPKTSAPRRKSNARPTRKEVMPKWAQKQQTGEAQPDKPNKQLSAEQRQQLAARLAKLETNSEKED</sequence>
<feature type="region of interest" description="Disordered" evidence="2">
    <location>
        <begin position="272"/>
        <end position="311"/>
    </location>
</feature>
<dbReference type="RefSeq" id="WP_101874322.1">
    <property type="nucleotide sequence ID" value="NZ_CP016491.1"/>
</dbReference>
<feature type="compositionally biased region" description="Low complexity" evidence="2">
    <location>
        <begin position="274"/>
        <end position="285"/>
    </location>
</feature>
<gene>
    <name evidence="5" type="ORF">RI536_14435</name>
</gene>
<dbReference type="KEGG" id="lpg:BB562_09820"/>
<dbReference type="InterPro" id="IPR058660">
    <property type="entry name" value="WHD_DnaB"/>
</dbReference>
<proteinExistence type="inferred from homology"/>
<evidence type="ECO:0000259" key="3">
    <source>
        <dbReference type="Pfam" id="PF07261"/>
    </source>
</evidence>
<protein>
    <submittedName>
        <fullName evidence="5">DnaD domain protein</fullName>
    </submittedName>
</protein>
<comment type="similarity">
    <text evidence="1">Belongs to the DnaB/DnaD family.</text>
</comment>
<accession>A0AAW8VWR7</accession>
<feature type="domain" description="Replicative helicase loading/DNA remodeling protein DnaB N-terminal winged helix" evidence="4">
    <location>
        <begin position="24"/>
        <end position="247"/>
    </location>
</feature>
<reference evidence="5" key="1">
    <citation type="submission" date="2023-08" db="EMBL/GenBank/DDBJ databases">
        <authorList>
            <person name="Page C.A."/>
            <person name="Perez-Diaz I.M."/>
        </authorList>
    </citation>
    <scope>NUCLEOTIDE SEQUENCE</scope>
    <source>
        <strain evidence="5">7.8.46</strain>
    </source>
</reference>
<feature type="region of interest" description="Disordered" evidence="2">
    <location>
        <begin position="410"/>
        <end position="461"/>
    </location>
</feature>
<name>A0AAW8VWR7_LACPE</name>
<dbReference type="Pfam" id="PF25888">
    <property type="entry name" value="WHD_DnaB"/>
    <property type="match status" value="1"/>
</dbReference>
<evidence type="ECO:0000259" key="4">
    <source>
        <dbReference type="Pfam" id="PF25888"/>
    </source>
</evidence>
<feature type="compositionally biased region" description="Basic residues" evidence="2">
    <location>
        <begin position="411"/>
        <end position="425"/>
    </location>
</feature>
<dbReference type="EMBL" id="JAVLAQ010000002">
    <property type="protein sequence ID" value="MDT6991258.1"/>
    <property type="molecule type" value="Genomic_DNA"/>
</dbReference>
<evidence type="ECO:0000256" key="1">
    <source>
        <dbReference type="ARBA" id="ARBA00093462"/>
    </source>
</evidence>
<evidence type="ECO:0000313" key="6">
    <source>
        <dbReference type="Proteomes" id="UP001267003"/>
    </source>
</evidence>
<feature type="compositionally biased region" description="Polar residues" evidence="2">
    <location>
        <begin position="299"/>
        <end position="311"/>
    </location>
</feature>
<dbReference type="Proteomes" id="UP001267003">
    <property type="component" value="Unassembled WGS sequence"/>
</dbReference>
<feature type="domain" description="DnaB/C C-terminal" evidence="3">
    <location>
        <begin position="335"/>
        <end position="408"/>
    </location>
</feature>
<dbReference type="InterPro" id="IPR006343">
    <property type="entry name" value="DnaB/C_C"/>
</dbReference>
<evidence type="ECO:0000256" key="2">
    <source>
        <dbReference type="SAM" id="MobiDB-lite"/>
    </source>
</evidence>